<accession>A0AAP6JCX0</accession>
<gene>
    <name evidence="11" type="ORF">VCB98_00640</name>
</gene>
<evidence type="ECO:0000259" key="10">
    <source>
        <dbReference type="SMART" id="SM00822"/>
    </source>
</evidence>
<dbReference type="AlphaFoldDB" id="A0AAP6JCX0"/>
<name>A0AAP6JCX0_9GAMM</name>
<comment type="similarity">
    <text evidence="2 9">Belongs to the short-chain dehydrogenases/reductases (SDR) family.</text>
</comment>
<organism evidence="11 12">
    <name type="scientific">Natronospira elongata</name>
    <dbReference type="NCBI Taxonomy" id="3110268"/>
    <lineage>
        <taxon>Bacteria</taxon>
        <taxon>Pseudomonadati</taxon>
        <taxon>Pseudomonadota</taxon>
        <taxon>Gammaproteobacteria</taxon>
        <taxon>Natronospirales</taxon>
        <taxon>Natronospiraceae</taxon>
        <taxon>Natronospira</taxon>
    </lineage>
</organism>
<dbReference type="FunFam" id="3.40.50.720:FF:000131">
    <property type="entry name" value="Short-chain dehydrogenase/reductase 3"/>
    <property type="match status" value="1"/>
</dbReference>
<dbReference type="SMART" id="SM00822">
    <property type="entry name" value="PKS_KR"/>
    <property type="match status" value="1"/>
</dbReference>
<dbReference type="Gene3D" id="3.40.50.720">
    <property type="entry name" value="NAD(P)-binding Rossmann-like Domain"/>
    <property type="match status" value="1"/>
</dbReference>
<evidence type="ECO:0000256" key="5">
    <source>
        <dbReference type="ARBA" id="ARBA00022989"/>
    </source>
</evidence>
<dbReference type="EMBL" id="JAYGII010000001">
    <property type="protein sequence ID" value="MEA5444323.1"/>
    <property type="molecule type" value="Genomic_DNA"/>
</dbReference>
<dbReference type="SUPFAM" id="SSF51735">
    <property type="entry name" value="NAD(P)-binding Rossmann-fold domains"/>
    <property type="match status" value="1"/>
</dbReference>
<keyword evidence="5" id="KW-1133">Transmembrane helix</keyword>
<dbReference type="Pfam" id="PF00106">
    <property type="entry name" value="adh_short"/>
    <property type="match status" value="1"/>
</dbReference>
<proteinExistence type="inferred from homology"/>
<keyword evidence="7" id="KW-0443">Lipid metabolism</keyword>
<dbReference type="InterPro" id="IPR002347">
    <property type="entry name" value="SDR_fam"/>
</dbReference>
<reference evidence="11 12" key="1">
    <citation type="submission" date="2023-12" db="EMBL/GenBank/DDBJ databases">
        <title>Whole-genome sequencing of halo(alkali)philic microorganisms from hypersaline lakes.</title>
        <authorList>
            <person name="Sorokin D.Y."/>
            <person name="Merkel A.Y."/>
            <person name="Messina E."/>
            <person name="Yakimov M."/>
        </authorList>
    </citation>
    <scope>NUCLEOTIDE SEQUENCE [LARGE SCALE GENOMIC DNA]</scope>
    <source>
        <strain evidence="11 12">AB-CW1</strain>
    </source>
</reference>
<evidence type="ECO:0000256" key="7">
    <source>
        <dbReference type="ARBA" id="ARBA00023098"/>
    </source>
</evidence>
<sequence>MTQIRGSLALVTGAASGIGRGLCLALADQGAQIIGVDRDQAGLDELGKELGEGFHGRVCDLSDVSAIEQLAAEVLETIGPVDILINNAGIVGGQHLEQSDPASIERTFRVNALAPIHLSRVFLPAMLERDHGHVVTIASAAGIVGTARLVDYSASKWAAMGFDDALRLELKHRGSRVRTTVVCPFYVDTGMFAGVKTRWRWLLPILKPEQVVRRTLKAIQRNRSRLIMPWLVYTAWPARLLPVPVFDALMRLLGITRSMDEFRGRGR</sequence>
<keyword evidence="8" id="KW-0472">Membrane</keyword>
<evidence type="ECO:0000256" key="1">
    <source>
        <dbReference type="ARBA" id="ARBA00004141"/>
    </source>
</evidence>
<dbReference type="RefSeq" id="WP_346049398.1">
    <property type="nucleotide sequence ID" value="NZ_JAYGII010000001.1"/>
</dbReference>
<comment type="subcellular location">
    <subcellularLocation>
        <location evidence="1">Membrane</location>
        <topology evidence="1">Multi-pass membrane protein</topology>
    </subcellularLocation>
</comment>
<evidence type="ECO:0000313" key="11">
    <source>
        <dbReference type="EMBL" id="MEA5444323.1"/>
    </source>
</evidence>
<evidence type="ECO:0000256" key="6">
    <source>
        <dbReference type="ARBA" id="ARBA00023002"/>
    </source>
</evidence>
<dbReference type="GO" id="GO:0006720">
    <property type="term" value="P:isoprenoid metabolic process"/>
    <property type="evidence" value="ECO:0007669"/>
    <property type="project" value="UniProtKB-ARBA"/>
</dbReference>
<dbReference type="InterPro" id="IPR057326">
    <property type="entry name" value="KR_dom"/>
</dbReference>
<keyword evidence="6" id="KW-0560">Oxidoreductase</keyword>
<dbReference type="GO" id="GO:0042445">
    <property type="term" value="P:hormone metabolic process"/>
    <property type="evidence" value="ECO:0007669"/>
    <property type="project" value="UniProtKB-ARBA"/>
</dbReference>
<dbReference type="InterPro" id="IPR036291">
    <property type="entry name" value="NAD(P)-bd_dom_sf"/>
</dbReference>
<evidence type="ECO:0000256" key="2">
    <source>
        <dbReference type="ARBA" id="ARBA00006484"/>
    </source>
</evidence>
<evidence type="ECO:0000256" key="8">
    <source>
        <dbReference type="ARBA" id="ARBA00023136"/>
    </source>
</evidence>
<keyword evidence="4" id="KW-0521">NADP</keyword>
<evidence type="ECO:0000313" key="12">
    <source>
        <dbReference type="Proteomes" id="UP001302316"/>
    </source>
</evidence>
<evidence type="ECO:0000256" key="4">
    <source>
        <dbReference type="ARBA" id="ARBA00022857"/>
    </source>
</evidence>
<evidence type="ECO:0000256" key="9">
    <source>
        <dbReference type="RuleBase" id="RU000363"/>
    </source>
</evidence>
<comment type="caution">
    <text evidence="11">The sequence shown here is derived from an EMBL/GenBank/DDBJ whole genome shotgun (WGS) entry which is preliminary data.</text>
</comment>
<evidence type="ECO:0000256" key="3">
    <source>
        <dbReference type="ARBA" id="ARBA00022692"/>
    </source>
</evidence>
<dbReference type="PANTHER" id="PTHR24322">
    <property type="entry name" value="PKSB"/>
    <property type="match status" value="1"/>
</dbReference>
<dbReference type="Proteomes" id="UP001302316">
    <property type="component" value="Unassembled WGS sequence"/>
</dbReference>
<dbReference type="GO" id="GO:0006066">
    <property type="term" value="P:alcohol metabolic process"/>
    <property type="evidence" value="ECO:0007669"/>
    <property type="project" value="UniProtKB-ARBA"/>
</dbReference>
<dbReference type="CDD" id="cd05339">
    <property type="entry name" value="17beta-HSDXI-like_SDR_c"/>
    <property type="match status" value="1"/>
</dbReference>
<dbReference type="GO" id="GO:0016616">
    <property type="term" value="F:oxidoreductase activity, acting on the CH-OH group of donors, NAD or NADP as acceptor"/>
    <property type="evidence" value="ECO:0007669"/>
    <property type="project" value="TreeGrafter"/>
</dbReference>
<protein>
    <submittedName>
        <fullName evidence="11">SDR family oxidoreductase</fullName>
    </submittedName>
</protein>
<dbReference type="PANTHER" id="PTHR24322:SF736">
    <property type="entry name" value="RETINOL DEHYDROGENASE 10"/>
    <property type="match status" value="1"/>
</dbReference>
<feature type="domain" description="Ketoreductase" evidence="10">
    <location>
        <begin position="7"/>
        <end position="204"/>
    </location>
</feature>
<keyword evidence="12" id="KW-1185">Reference proteome</keyword>
<dbReference type="GO" id="GO:0016020">
    <property type="term" value="C:membrane"/>
    <property type="evidence" value="ECO:0007669"/>
    <property type="project" value="UniProtKB-SubCell"/>
</dbReference>
<dbReference type="PRINTS" id="PR00080">
    <property type="entry name" value="SDRFAMILY"/>
</dbReference>
<keyword evidence="3" id="KW-0812">Transmembrane</keyword>
<dbReference type="PRINTS" id="PR00081">
    <property type="entry name" value="GDHRDH"/>
</dbReference>